<dbReference type="AlphaFoldDB" id="A0A0D3RL19"/>
<accession>A0A0D3RL19</accession>
<geneLocation type="plasmid" evidence="1">
    <name>pKP12226</name>
</geneLocation>
<name>A0A0D3RL19_KLEPN</name>
<dbReference type="RefSeq" id="WP_000005489.1">
    <property type="nucleotide sequence ID" value="NZ_CANDXR010000003.1"/>
</dbReference>
<proteinExistence type="predicted"/>
<protein>
    <submittedName>
        <fullName evidence="1">Hypethetical protein</fullName>
    </submittedName>
</protein>
<evidence type="ECO:0000313" key="1">
    <source>
        <dbReference type="EMBL" id="AJS10176.1"/>
    </source>
</evidence>
<sequence length="117" mass="13391">MSETVQIESFNAEFLTKQKLHDLIFYRKSFDITNVNDISETVKIVEYVIEHQQKKLTCRVYTEYRSTAVAGSLWSPTALLGAVSAAAIGVHNLATWNPDYEIGKNYVKRTISVRYKK</sequence>
<reference evidence="1" key="1">
    <citation type="journal article" date="2015" name="Antimicrob. Agents Chemother.">
        <title>A Plasmid Bearing the blaCTX-M-15 Gene and Phage P1-Like Sequences from a Sequence Type 11 Klebsiella pneumoniae Isolate.</title>
        <authorList>
            <person name="Shin J."/>
            <person name="Ko K.S."/>
        </authorList>
    </citation>
    <scope>NUCLEOTIDE SEQUENCE</scope>
    <source>
        <strain evidence="1">ST11</strain>
        <plasmid evidence="1">pKP12226</plasmid>
    </source>
</reference>
<dbReference type="EMBL" id="KP453775">
    <property type="protein sequence ID" value="AJS10176.1"/>
    <property type="molecule type" value="Genomic_DNA"/>
</dbReference>
<keyword evidence="1" id="KW-0614">Plasmid</keyword>
<organism evidence="1">
    <name type="scientific">Klebsiella pneumoniae</name>
    <dbReference type="NCBI Taxonomy" id="573"/>
    <lineage>
        <taxon>Bacteria</taxon>
        <taxon>Pseudomonadati</taxon>
        <taxon>Pseudomonadota</taxon>
        <taxon>Gammaproteobacteria</taxon>
        <taxon>Enterobacterales</taxon>
        <taxon>Enterobacteriaceae</taxon>
        <taxon>Klebsiella/Raoultella group</taxon>
        <taxon>Klebsiella</taxon>
        <taxon>Klebsiella pneumoniae complex</taxon>
    </lineage>
</organism>